<dbReference type="Proteomes" id="UP000274504">
    <property type="component" value="Unassembled WGS sequence"/>
</dbReference>
<protein>
    <submittedName>
        <fullName evidence="4">DUF4604 domain-containing protein</fullName>
    </submittedName>
</protein>
<sequence>MSAYGNRSKPSPAKVAIDTTPKAATPKKSAAFAVAGKSVNNVSAQSTAPQKPASVKVNPANPTSSKAKKPQTTKFLVPYNVSLGNNPTPPVNTAPHCPTQPQVDRDESSASLKRPLDTSGDVVEASLTKKKPREEPTSDPGALVHLEEIIDAAAVGLDDPDDFAIESPFTQLTADEQSVVEENDQVETTVMNYQEFVETIPRKKKSKKHRRPKETEVSSILE</sequence>
<evidence type="ECO:0000313" key="4">
    <source>
        <dbReference type="WBParaSite" id="HDID_0000565601-mRNA-1"/>
    </source>
</evidence>
<dbReference type="WBParaSite" id="HDID_0000565601-mRNA-1">
    <property type="protein sequence ID" value="HDID_0000565601-mRNA-1"/>
    <property type="gene ID" value="HDID_0000565601"/>
</dbReference>
<name>A0A0R3SL41_HYMDI</name>
<evidence type="ECO:0000256" key="1">
    <source>
        <dbReference type="SAM" id="MobiDB-lite"/>
    </source>
</evidence>
<feature type="compositionally biased region" description="Basic residues" evidence="1">
    <location>
        <begin position="202"/>
        <end position="212"/>
    </location>
</feature>
<evidence type="ECO:0000313" key="2">
    <source>
        <dbReference type="EMBL" id="VDL57972.1"/>
    </source>
</evidence>
<reference evidence="4" key="1">
    <citation type="submission" date="2017-02" db="UniProtKB">
        <authorList>
            <consortium name="WormBaseParasite"/>
        </authorList>
    </citation>
    <scope>IDENTIFICATION</scope>
</reference>
<dbReference type="AlphaFoldDB" id="A0A0R3SL41"/>
<dbReference type="EMBL" id="UYSG01003147">
    <property type="protein sequence ID" value="VDL57972.1"/>
    <property type="molecule type" value="Genomic_DNA"/>
</dbReference>
<reference evidence="2 3" key="2">
    <citation type="submission" date="2018-11" db="EMBL/GenBank/DDBJ databases">
        <authorList>
            <consortium name="Pathogen Informatics"/>
        </authorList>
    </citation>
    <scope>NUCLEOTIDE SEQUENCE [LARGE SCALE GENOMIC DNA]</scope>
</reference>
<accession>A0A0R3SL41</accession>
<feature type="region of interest" description="Disordered" evidence="1">
    <location>
        <begin position="201"/>
        <end position="222"/>
    </location>
</feature>
<feature type="region of interest" description="Disordered" evidence="1">
    <location>
        <begin position="41"/>
        <end position="142"/>
    </location>
</feature>
<feature type="compositionally biased region" description="Low complexity" evidence="1">
    <location>
        <begin position="16"/>
        <end position="29"/>
    </location>
</feature>
<gene>
    <name evidence="2" type="ORF">HDID_LOCUS5654</name>
</gene>
<proteinExistence type="predicted"/>
<evidence type="ECO:0000313" key="3">
    <source>
        <dbReference type="Proteomes" id="UP000274504"/>
    </source>
</evidence>
<feature type="region of interest" description="Disordered" evidence="1">
    <location>
        <begin position="1"/>
        <end position="29"/>
    </location>
</feature>
<organism evidence="4">
    <name type="scientific">Hymenolepis diminuta</name>
    <name type="common">Rat tapeworm</name>
    <dbReference type="NCBI Taxonomy" id="6216"/>
    <lineage>
        <taxon>Eukaryota</taxon>
        <taxon>Metazoa</taxon>
        <taxon>Spiralia</taxon>
        <taxon>Lophotrochozoa</taxon>
        <taxon>Platyhelminthes</taxon>
        <taxon>Cestoda</taxon>
        <taxon>Eucestoda</taxon>
        <taxon>Cyclophyllidea</taxon>
        <taxon>Hymenolepididae</taxon>
        <taxon>Hymenolepis</taxon>
    </lineage>
</organism>